<dbReference type="AlphaFoldDB" id="A0A8J4XTC7"/>
<evidence type="ECO:0000259" key="2">
    <source>
        <dbReference type="Pfam" id="PF03931"/>
    </source>
</evidence>
<keyword evidence="4" id="KW-1185">Reference proteome</keyword>
<feature type="domain" description="SKP1 component POZ" evidence="2">
    <location>
        <begin position="20"/>
        <end position="45"/>
    </location>
</feature>
<sequence length="260" mass="28909">MPRLTLPCFSDAEYQAAEHDGDTFEVDVEIAKQSVTIKTMLEDLVPSGGVRVLGFVAILPLTIHPWPNPSCSWFPSLRMRSTRIVTFWHRHEYVTPPPGAGCQRSERTHIAEAIWPTPVLVPSLMLRPLWHSPMLTPCLRKTGPHRPSTHQGSTSATAAATPGLPIPTLSTRPPPPPSAPLTMLRTLAVNLRLPLQRPPGTTRLLSTPRMDEDEEEVVPLPNVNAAILKVIQWCTYHKDDHLSLMYDNKEKRTDTSPPGI</sequence>
<feature type="region of interest" description="Disordered" evidence="1">
    <location>
        <begin position="140"/>
        <end position="177"/>
    </location>
</feature>
<dbReference type="Pfam" id="PF03931">
    <property type="entry name" value="Skp1_POZ"/>
    <property type="match status" value="2"/>
</dbReference>
<dbReference type="PANTHER" id="PTHR11165">
    <property type="entry name" value="SKP1"/>
    <property type="match status" value="1"/>
</dbReference>
<proteinExistence type="predicted"/>
<dbReference type="GO" id="GO:0016301">
    <property type="term" value="F:kinase activity"/>
    <property type="evidence" value="ECO:0007669"/>
    <property type="project" value="UniProtKB-KW"/>
</dbReference>
<gene>
    <name evidence="3" type="primary">skp1_0</name>
    <name evidence="3" type="ORF">GWK47_020932</name>
</gene>
<evidence type="ECO:0000256" key="1">
    <source>
        <dbReference type="SAM" id="MobiDB-lite"/>
    </source>
</evidence>
<keyword evidence="3" id="KW-0418">Kinase</keyword>
<dbReference type="InterPro" id="IPR011333">
    <property type="entry name" value="SKP1/BTB/POZ_sf"/>
</dbReference>
<keyword evidence="3" id="KW-0808">Transferase</keyword>
<dbReference type="GO" id="GO:0006511">
    <property type="term" value="P:ubiquitin-dependent protein catabolic process"/>
    <property type="evidence" value="ECO:0007669"/>
    <property type="project" value="InterPro"/>
</dbReference>
<evidence type="ECO:0000313" key="4">
    <source>
        <dbReference type="Proteomes" id="UP000770661"/>
    </source>
</evidence>
<feature type="domain" description="SKP1 component POZ" evidence="2">
    <location>
        <begin position="213"/>
        <end position="239"/>
    </location>
</feature>
<reference evidence="3" key="1">
    <citation type="submission" date="2020-07" db="EMBL/GenBank/DDBJ databases">
        <title>The High-quality genome of the commercially important snow crab, Chionoecetes opilio.</title>
        <authorList>
            <person name="Jeong J.-H."/>
            <person name="Ryu S."/>
        </authorList>
    </citation>
    <scope>NUCLEOTIDE SEQUENCE</scope>
    <source>
        <strain evidence="3">MADBK_172401_WGS</strain>
        <tissue evidence="3">Digestive gland</tissue>
    </source>
</reference>
<dbReference type="Gene3D" id="3.30.710.10">
    <property type="entry name" value="Potassium Channel Kv1.1, Chain A"/>
    <property type="match status" value="1"/>
</dbReference>
<organism evidence="3 4">
    <name type="scientific">Chionoecetes opilio</name>
    <name type="common">Atlantic snow crab</name>
    <name type="synonym">Cancer opilio</name>
    <dbReference type="NCBI Taxonomy" id="41210"/>
    <lineage>
        <taxon>Eukaryota</taxon>
        <taxon>Metazoa</taxon>
        <taxon>Ecdysozoa</taxon>
        <taxon>Arthropoda</taxon>
        <taxon>Crustacea</taxon>
        <taxon>Multicrustacea</taxon>
        <taxon>Malacostraca</taxon>
        <taxon>Eumalacostraca</taxon>
        <taxon>Eucarida</taxon>
        <taxon>Decapoda</taxon>
        <taxon>Pleocyemata</taxon>
        <taxon>Brachyura</taxon>
        <taxon>Eubrachyura</taxon>
        <taxon>Majoidea</taxon>
        <taxon>Majidae</taxon>
        <taxon>Chionoecetes</taxon>
    </lineage>
</organism>
<protein>
    <submittedName>
        <fullName evidence="3">S-phase kinase-associated protein 1</fullName>
    </submittedName>
</protein>
<feature type="compositionally biased region" description="Low complexity" evidence="1">
    <location>
        <begin position="153"/>
        <end position="171"/>
    </location>
</feature>
<dbReference type="EMBL" id="JACEEZ010023444">
    <property type="protein sequence ID" value="KAG0711284.1"/>
    <property type="molecule type" value="Genomic_DNA"/>
</dbReference>
<dbReference type="SUPFAM" id="SSF54695">
    <property type="entry name" value="POZ domain"/>
    <property type="match status" value="1"/>
</dbReference>
<dbReference type="Proteomes" id="UP000770661">
    <property type="component" value="Unassembled WGS sequence"/>
</dbReference>
<comment type="caution">
    <text evidence="3">The sequence shown here is derived from an EMBL/GenBank/DDBJ whole genome shotgun (WGS) entry which is preliminary data.</text>
</comment>
<dbReference type="InterPro" id="IPR016073">
    <property type="entry name" value="Skp1_comp_POZ"/>
</dbReference>
<evidence type="ECO:0000313" key="3">
    <source>
        <dbReference type="EMBL" id="KAG0711284.1"/>
    </source>
</evidence>
<dbReference type="InterPro" id="IPR016897">
    <property type="entry name" value="SKP1"/>
</dbReference>
<name>A0A8J4XTC7_CHIOP</name>
<accession>A0A8J4XTC7</accession>